<feature type="signal peptide" evidence="3">
    <location>
        <begin position="1"/>
        <end position="24"/>
    </location>
</feature>
<feature type="chain" id="PRO_5038951389" evidence="3">
    <location>
        <begin position="25"/>
        <end position="227"/>
    </location>
</feature>
<evidence type="ECO:0000313" key="4">
    <source>
        <dbReference type="EMBL" id="STZ41313.1"/>
    </source>
</evidence>
<proteinExistence type="predicted"/>
<feature type="compositionally biased region" description="Pro residues" evidence="2">
    <location>
        <begin position="28"/>
        <end position="44"/>
    </location>
</feature>
<sequence length="227" mass="23187">MFYRLATLAAVCMLVSTGTAPLAAAEPDPNPPPVPVANAGPPPDTGAVPSEQPGIVTTPDGWQLTVAALNETQLPVAPLTTALSSREYLVGATFTGSITGSGDTTLDGGKLEVGYQIGCGIELDRVRLAGQIGIGTSGSTLAGLVPTGASLPISGTFEVQPKPGEVTTVSVTKKKFKAQDARVTVKDVHIKIDGCVGQSFLRSFAVLTSSTADTNDIVAYYGVTKTV</sequence>
<dbReference type="SUPFAM" id="SSF56959">
    <property type="entry name" value="Leukocidin-like"/>
    <property type="match status" value="1"/>
</dbReference>
<dbReference type="InterPro" id="IPR015286">
    <property type="entry name" value="Porin_fam_mycobact-type"/>
</dbReference>
<evidence type="ECO:0000313" key="5">
    <source>
        <dbReference type="Proteomes" id="UP000254291"/>
    </source>
</evidence>
<evidence type="ECO:0000256" key="2">
    <source>
        <dbReference type="SAM" id="MobiDB-lite"/>
    </source>
</evidence>
<dbReference type="InterPro" id="IPR036435">
    <property type="entry name" value="Leukocidin/porin_MspA_sf"/>
</dbReference>
<accession>A0A378SF01</accession>
<protein>
    <submittedName>
        <fullName evidence="4">MspA protein</fullName>
    </submittedName>
</protein>
<evidence type="ECO:0000256" key="1">
    <source>
        <dbReference type="ARBA" id="ARBA00022729"/>
    </source>
</evidence>
<dbReference type="Proteomes" id="UP000254291">
    <property type="component" value="Unassembled WGS sequence"/>
</dbReference>
<name>A0A378SF01_9MYCO</name>
<dbReference type="Pfam" id="PF09203">
    <property type="entry name" value="MspA"/>
    <property type="match status" value="1"/>
</dbReference>
<dbReference type="Gene3D" id="2.60.40.1650">
    <property type="entry name" value="Porin MspA (Ig-like beta-sandwich domain)"/>
    <property type="match status" value="2"/>
</dbReference>
<evidence type="ECO:0000256" key="3">
    <source>
        <dbReference type="SAM" id="SignalP"/>
    </source>
</evidence>
<organism evidence="4 5">
    <name type="scientific">Mycolicibacterium gilvum</name>
    <dbReference type="NCBI Taxonomy" id="1804"/>
    <lineage>
        <taxon>Bacteria</taxon>
        <taxon>Bacillati</taxon>
        <taxon>Actinomycetota</taxon>
        <taxon>Actinomycetes</taxon>
        <taxon>Mycobacteriales</taxon>
        <taxon>Mycobacteriaceae</taxon>
        <taxon>Mycolicibacterium</taxon>
    </lineage>
</organism>
<reference evidence="4 5" key="1">
    <citation type="submission" date="2018-06" db="EMBL/GenBank/DDBJ databases">
        <authorList>
            <consortium name="Pathogen Informatics"/>
            <person name="Doyle S."/>
        </authorList>
    </citation>
    <scope>NUCLEOTIDE SEQUENCE [LARGE SCALE GENOMIC DNA]</scope>
    <source>
        <strain evidence="4 5">NCTC10742</strain>
    </source>
</reference>
<dbReference type="RefSeq" id="WP_061004163.1">
    <property type="nucleotide sequence ID" value="NZ_JACKST010000098.1"/>
</dbReference>
<keyword evidence="1 3" id="KW-0732">Signal</keyword>
<dbReference type="EMBL" id="UGQM01000001">
    <property type="protein sequence ID" value="STZ41313.1"/>
    <property type="molecule type" value="Genomic_DNA"/>
</dbReference>
<dbReference type="AlphaFoldDB" id="A0A378SF01"/>
<gene>
    <name evidence="4" type="ORF">NCTC10742_00516</name>
</gene>
<feature type="region of interest" description="Disordered" evidence="2">
    <location>
        <begin position="23"/>
        <end position="53"/>
    </location>
</feature>